<proteinExistence type="predicted"/>
<sequence length="136" mass="15840">MNRVLAAVIAPVLLYVSFVIYGISYRFLTGIPIPQLFSLFGFMLVYIFSLPFYLIIGIPFSIIIDKINKKFRWLSYIIAGYVILILITLVQTFENGNFTIDRESMIAYPMAGFSFFITLKVIETTFKKLYIKYLWD</sequence>
<protein>
    <submittedName>
        <fullName evidence="2">Uncharacterized protein</fullName>
    </submittedName>
</protein>
<accession>A0ABR7VJH3</accession>
<gene>
    <name evidence="2" type="ORF">IC602_05590</name>
</gene>
<feature type="transmembrane region" description="Helical" evidence="1">
    <location>
        <begin position="38"/>
        <end position="61"/>
    </location>
</feature>
<reference evidence="2 3" key="1">
    <citation type="submission" date="2020-09" db="EMBL/GenBank/DDBJ databases">
        <title>Draft Genome Sequences of Oil-Oxidizing Bacteria Halomonas titanicae, Marinobacter lutaoensis, and Virgibacillus halodenitrificans Isolated from Highly Saline Environments.</title>
        <authorList>
            <person name="Grouzdev D.S."/>
            <person name="Sokolova D.S."/>
            <person name="Semenova E.M."/>
            <person name="Borzenkov I.A."/>
            <person name="Bidzhieva S.K."/>
            <person name="Poltaraus A.B."/>
            <person name="Nazina T.N."/>
        </authorList>
    </citation>
    <scope>NUCLEOTIDE SEQUENCE [LARGE SCALE GENOMIC DNA]</scope>
    <source>
        <strain evidence="2 3">VKM B-3472D</strain>
    </source>
</reference>
<organism evidence="2 3">
    <name type="scientific">Virgibacillus halodenitrificans</name>
    <name type="common">Bacillus halodenitrificans</name>
    <dbReference type="NCBI Taxonomy" id="1482"/>
    <lineage>
        <taxon>Bacteria</taxon>
        <taxon>Bacillati</taxon>
        <taxon>Bacillota</taxon>
        <taxon>Bacilli</taxon>
        <taxon>Bacillales</taxon>
        <taxon>Bacillaceae</taxon>
        <taxon>Virgibacillus</taxon>
    </lineage>
</organism>
<feature type="transmembrane region" description="Helical" evidence="1">
    <location>
        <begin position="73"/>
        <end position="93"/>
    </location>
</feature>
<dbReference type="Proteomes" id="UP000621631">
    <property type="component" value="Unassembled WGS sequence"/>
</dbReference>
<dbReference type="EMBL" id="JACWEZ010000002">
    <property type="protein sequence ID" value="MBD1222074.1"/>
    <property type="molecule type" value="Genomic_DNA"/>
</dbReference>
<keyword evidence="1" id="KW-0472">Membrane</keyword>
<name>A0ABR7VJH3_VIRHA</name>
<keyword evidence="3" id="KW-1185">Reference proteome</keyword>
<keyword evidence="1" id="KW-0812">Transmembrane</keyword>
<keyword evidence="1" id="KW-1133">Transmembrane helix</keyword>
<evidence type="ECO:0000313" key="3">
    <source>
        <dbReference type="Proteomes" id="UP000621631"/>
    </source>
</evidence>
<evidence type="ECO:0000313" key="2">
    <source>
        <dbReference type="EMBL" id="MBD1222074.1"/>
    </source>
</evidence>
<evidence type="ECO:0000256" key="1">
    <source>
        <dbReference type="SAM" id="Phobius"/>
    </source>
</evidence>
<comment type="caution">
    <text evidence="2">The sequence shown here is derived from an EMBL/GenBank/DDBJ whole genome shotgun (WGS) entry which is preliminary data.</text>
</comment>
<dbReference type="RefSeq" id="WP_121615406.1">
    <property type="nucleotide sequence ID" value="NZ_CP033049.1"/>
</dbReference>
<feature type="transmembrane region" description="Helical" evidence="1">
    <location>
        <begin position="105"/>
        <end position="122"/>
    </location>
</feature>